<gene>
    <name evidence="1" type="ORF">EXIGLDRAFT_634369</name>
</gene>
<dbReference type="OrthoDB" id="3269759at2759"/>
<reference evidence="1 2" key="1">
    <citation type="journal article" date="2016" name="Mol. Biol. Evol.">
        <title>Comparative Genomics of Early-Diverging Mushroom-Forming Fungi Provides Insights into the Origins of Lignocellulose Decay Capabilities.</title>
        <authorList>
            <person name="Nagy L.G."/>
            <person name="Riley R."/>
            <person name="Tritt A."/>
            <person name="Adam C."/>
            <person name="Daum C."/>
            <person name="Floudas D."/>
            <person name="Sun H."/>
            <person name="Yadav J.S."/>
            <person name="Pangilinan J."/>
            <person name="Larsson K.H."/>
            <person name="Matsuura K."/>
            <person name="Barry K."/>
            <person name="Labutti K."/>
            <person name="Kuo R."/>
            <person name="Ohm R.A."/>
            <person name="Bhattacharya S.S."/>
            <person name="Shirouzu T."/>
            <person name="Yoshinaga Y."/>
            <person name="Martin F.M."/>
            <person name="Grigoriev I.V."/>
            <person name="Hibbett D.S."/>
        </authorList>
    </citation>
    <scope>NUCLEOTIDE SEQUENCE [LARGE SCALE GENOMIC DNA]</scope>
    <source>
        <strain evidence="1 2">HHB12029</strain>
    </source>
</reference>
<keyword evidence="2" id="KW-1185">Reference proteome</keyword>
<dbReference type="AlphaFoldDB" id="A0A166MP70"/>
<dbReference type="Proteomes" id="UP000077266">
    <property type="component" value="Unassembled WGS sequence"/>
</dbReference>
<evidence type="ECO:0000313" key="1">
    <source>
        <dbReference type="EMBL" id="KZV78248.1"/>
    </source>
</evidence>
<proteinExistence type="predicted"/>
<sequence>MSTLAANLETGMKPPMLKADGGNWFSWKGRMELQLGRRGHLGHLRATQHIPIDPATVPGFDYDAIQADPSLLATYRTDERAFIHWQNENNAVLLHLVSGLPESLTTKALRQKHANTLWTWLVREYEKKGDSYAQSVRRLFEEKRCAATADVRAHIEDMEELRAKYDAAASEPMLDSEYARTVISSLPDYYRQFLHRVMGHASPAAVKAQYLRGGLQGVKVDESS</sequence>
<dbReference type="STRING" id="1314781.A0A166MP70"/>
<dbReference type="InParanoid" id="A0A166MP70"/>
<evidence type="ECO:0008006" key="3">
    <source>
        <dbReference type="Google" id="ProtNLM"/>
    </source>
</evidence>
<name>A0A166MP70_EXIGL</name>
<dbReference type="EMBL" id="KV427013">
    <property type="protein sequence ID" value="KZV78248.1"/>
    <property type="molecule type" value="Genomic_DNA"/>
</dbReference>
<protein>
    <recommendedName>
        <fullName evidence="3">Retrotransposon Copia-like N-terminal domain-containing protein</fullName>
    </recommendedName>
</protein>
<evidence type="ECO:0000313" key="2">
    <source>
        <dbReference type="Proteomes" id="UP000077266"/>
    </source>
</evidence>
<dbReference type="Pfam" id="PF14223">
    <property type="entry name" value="Retrotran_gag_2"/>
    <property type="match status" value="1"/>
</dbReference>
<organism evidence="1 2">
    <name type="scientific">Exidia glandulosa HHB12029</name>
    <dbReference type="NCBI Taxonomy" id="1314781"/>
    <lineage>
        <taxon>Eukaryota</taxon>
        <taxon>Fungi</taxon>
        <taxon>Dikarya</taxon>
        <taxon>Basidiomycota</taxon>
        <taxon>Agaricomycotina</taxon>
        <taxon>Agaricomycetes</taxon>
        <taxon>Auriculariales</taxon>
        <taxon>Exidiaceae</taxon>
        <taxon>Exidia</taxon>
    </lineage>
</organism>
<feature type="non-terminal residue" evidence="1">
    <location>
        <position position="224"/>
    </location>
</feature>
<accession>A0A166MP70</accession>